<dbReference type="InterPro" id="IPR027417">
    <property type="entry name" value="P-loop_NTPase"/>
</dbReference>
<feature type="domain" description="DNA helicase Pif1-like 2B" evidence="3">
    <location>
        <begin position="224"/>
        <end position="272"/>
    </location>
</feature>
<keyword evidence="4" id="KW-1185">Reference proteome</keyword>
<feature type="domain" description="DNA helicase Pif1-like DEAD-box helicase" evidence="2">
    <location>
        <begin position="75"/>
        <end position="162"/>
    </location>
</feature>
<keyword evidence="1" id="KW-0378">Hydrolase</keyword>
<dbReference type="PANTHER" id="PTHR10492:SF57">
    <property type="entry name" value="ATP-DEPENDENT DNA HELICASE"/>
    <property type="match status" value="1"/>
</dbReference>
<dbReference type="InterPro" id="IPR049163">
    <property type="entry name" value="Pif1-like_2B_dom"/>
</dbReference>
<evidence type="ECO:0000259" key="2">
    <source>
        <dbReference type="Pfam" id="PF05970"/>
    </source>
</evidence>
<evidence type="ECO:0000313" key="4">
    <source>
        <dbReference type="Proteomes" id="UP001652625"/>
    </source>
</evidence>
<accession>A0ABM4CAX8</accession>
<proteinExistence type="inferred from homology"/>
<comment type="cofactor">
    <cofactor evidence="1">
        <name>Mg(2+)</name>
        <dbReference type="ChEBI" id="CHEBI:18420"/>
    </cofactor>
</comment>
<dbReference type="EC" id="5.6.2.3" evidence="1"/>
<keyword evidence="1" id="KW-0234">DNA repair</keyword>
<dbReference type="PANTHER" id="PTHR10492">
    <property type="match status" value="1"/>
</dbReference>
<comment type="similarity">
    <text evidence="1">Belongs to the helicase family.</text>
</comment>
<keyword evidence="1" id="KW-0227">DNA damage</keyword>
<organism evidence="4 5">
    <name type="scientific">Hydra vulgaris</name>
    <name type="common">Hydra</name>
    <name type="synonym">Hydra attenuata</name>
    <dbReference type="NCBI Taxonomy" id="6087"/>
    <lineage>
        <taxon>Eukaryota</taxon>
        <taxon>Metazoa</taxon>
        <taxon>Cnidaria</taxon>
        <taxon>Hydrozoa</taxon>
        <taxon>Hydroidolina</taxon>
        <taxon>Anthoathecata</taxon>
        <taxon>Aplanulata</taxon>
        <taxon>Hydridae</taxon>
        <taxon>Hydra</taxon>
    </lineage>
</organism>
<evidence type="ECO:0000259" key="3">
    <source>
        <dbReference type="Pfam" id="PF21530"/>
    </source>
</evidence>
<dbReference type="GeneID" id="136083338"/>
<reference evidence="5" key="1">
    <citation type="submission" date="2025-08" db="UniProtKB">
        <authorList>
            <consortium name="RefSeq"/>
        </authorList>
    </citation>
    <scope>IDENTIFICATION</scope>
</reference>
<dbReference type="Pfam" id="PF21530">
    <property type="entry name" value="Pif1_2B_dom"/>
    <property type="match status" value="1"/>
</dbReference>
<protein>
    <recommendedName>
        <fullName evidence="1">ATP-dependent DNA helicase</fullName>
        <ecNumber evidence="1">5.6.2.3</ecNumber>
    </recommendedName>
</protein>
<gene>
    <name evidence="5" type="primary">LOC136083338</name>
</gene>
<keyword evidence="1" id="KW-0233">DNA recombination</keyword>
<keyword evidence="1" id="KW-0547">Nucleotide-binding</keyword>
<dbReference type="RefSeq" id="XP_065658806.1">
    <property type="nucleotide sequence ID" value="XM_065802734.1"/>
</dbReference>
<dbReference type="Pfam" id="PF05970">
    <property type="entry name" value="PIF1"/>
    <property type="match status" value="1"/>
</dbReference>
<comment type="catalytic activity">
    <reaction evidence="1">
        <text>ATP + H2O = ADP + phosphate + H(+)</text>
        <dbReference type="Rhea" id="RHEA:13065"/>
        <dbReference type="ChEBI" id="CHEBI:15377"/>
        <dbReference type="ChEBI" id="CHEBI:15378"/>
        <dbReference type="ChEBI" id="CHEBI:30616"/>
        <dbReference type="ChEBI" id="CHEBI:43474"/>
        <dbReference type="ChEBI" id="CHEBI:456216"/>
        <dbReference type="EC" id="5.6.2.3"/>
    </reaction>
</comment>
<keyword evidence="1" id="KW-0067">ATP-binding</keyword>
<dbReference type="Proteomes" id="UP001652625">
    <property type="component" value="Chromosome 08"/>
</dbReference>
<keyword evidence="1" id="KW-0347">Helicase</keyword>
<evidence type="ECO:0000313" key="5">
    <source>
        <dbReference type="RefSeq" id="XP_065658806.1"/>
    </source>
</evidence>
<dbReference type="SUPFAM" id="SSF52540">
    <property type="entry name" value="P-loop containing nucleoside triphosphate hydrolases"/>
    <property type="match status" value="1"/>
</dbReference>
<name>A0ABM4CAX8_HYDVU</name>
<sequence length="479" mass="54019">MNGPAGSGITFTYNYLIAETISRSFKSATAAWTGKAATLLTNGSTLHGLFKLSVAILDNTTCNVTPNSIHGNFLKQIVKRRLQQQLSVGGKVILFGGDFRQILPVVKRVQPAEIVESCIKFSLQWQWVQKFTLTENMRVHDGEREFSQWLLKLGNGTMPVKEEDPFKGCIEIPNQCIIRENESGVEKIFGDADQNDYSKRVKIYLNDDQIDTDDLNERNSFPVEFLNSLTPSGMPPHCLKLKIVCLIILLKFLNLNLKAGLCNGTRMKVSALQNNYIDAEVLTGVSGGKRVFVSRIQLAPSDSNLPFVLKRRQFAVRLAYSMTNNKSQGQTFDRVRVYLKKPCFSHGKLYVACSKTRAFYSLFFKIDKHFIQETIANDSISKTTTYIVDEISPPTLAKTNPESASTITSTITSTPTITYQASTITINKTFYCHTSLARIIENLFNKGFRNISFWANNPCSLNHTKRNKNEMKRKRNQTK</sequence>
<evidence type="ECO:0000256" key="1">
    <source>
        <dbReference type="RuleBase" id="RU363044"/>
    </source>
</evidence>
<dbReference type="InterPro" id="IPR010285">
    <property type="entry name" value="DNA_helicase_pif1-like_DEAD"/>
</dbReference>
<dbReference type="Gene3D" id="3.40.50.300">
    <property type="entry name" value="P-loop containing nucleotide triphosphate hydrolases"/>
    <property type="match status" value="1"/>
</dbReference>